<keyword evidence="5" id="KW-0573">Peptidoglycan synthesis</keyword>
<feature type="domain" description="Peptidase S11 D-alanyl-D-alanine carboxypeptidase A N-terminal" evidence="11">
    <location>
        <begin position="30"/>
        <end position="249"/>
    </location>
</feature>
<feature type="active site" evidence="7">
    <location>
        <position position="118"/>
    </location>
</feature>
<dbReference type="Proteomes" id="UP000509367">
    <property type="component" value="Chromosome"/>
</dbReference>
<evidence type="ECO:0000256" key="1">
    <source>
        <dbReference type="ARBA" id="ARBA00007164"/>
    </source>
</evidence>
<organism evidence="12 13">
    <name type="scientific">Oricola thermophila</name>
    <dbReference type="NCBI Taxonomy" id="2742145"/>
    <lineage>
        <taxon>Bacteria</taxon>
        <taxon>Pseudomonadati</taxon>
        <taxon>Pseudomonadota</taxon>
        <taxon>Alphaproteobacteria</taxon>
        <taxon>Hyphomicrobiales</taxon>
        <taxon>Ahrensiaceae</taxon>
        <taxon>Oricola</taxon>
    </lineage>
</organism>
<dbReference type="Pfam" id="PF00768">
    <property type="entry name" value="Peptidase_S11"/>
    <property type="match status" value="1"/>
</dbReference>
<keyword evidence="12" id="KW-0645">Protease</keyword>
<dbReference type="SUPFAM" id="SSF56601">
    <property type="entry name" value="beta-lactamase/transpeptidase-like"/>
    <property type="match status" value="1"/>
</dbReference>
<feature type="active site" description="Acyl-ester intermediate" evidence="7">
    <location>
        <position position="58"/>
    </location>
</feature>
<evidence type="ECO:0000313" key="12">
    <source>
        <dbReference type="EMBL" id="QKV20156.1"/>
    </source>
</evidence>
<dbReference type="GO" id="GO:0071555">
    <property type="term" value="P:cell wall organization"/>
    <property type="evidence" value="ECO:0007669"/>
    <property type="project" value="UniProtKB-KW"/>
</dbReference>
<dbReference type="PANTHER" id="PTHR21581:SF6">
    <property type="entry name" value="TRAFFICKING PROTEIN PARTICLE COMPLEX SUBUNIT 12"/>
    <property type="match status" value="1"/>
</dbReference>
<evidence type="ECO:0000256" key="7">
    <source>
        <dbReference type="PIRSR" id="PIRSR618044-1"/>
    </source>
</evidence>
<protein>
    <submittedName>
        <fullName evidence="12">D-alanyl-D-alanine carboxypeptidase</fullName>
    </submittedName>
</protein>
<dbReference type="GO" id="GO:0009002">
    <property type="term" value="F:serine-type D-Ala-D-Ala carboxypeptidase activity"/>
    <property type="evidence" value="ECO:0007669"/>
    <property type="project" value="InterPro"/>
</dbReference>
<dbReference type="Gene3D" id="3.40.710.10">
    <property type="entry name" value="DD-peptidase/beta-lactamase superfamily"/>
    <property type="match status" value="1"/>
</dbReference>
<dbReference type="GO" id="GO:0006508">
    <property type="term" value="P:proteolysis"/>
    <property type="evidence" value="ECO:0007669"/>
    <property type="project" value="InterPro"/>
</dbReference>
<dbReference type="GO" id="GO:0008360">
    <property type="term" value="P:regulation of cell shape"/>
    <property type="evidence" value="ECO:0007669"/>
    <property type="project" value="UniProtKB-KW"/>
</dbReference>
<dbReference type="PANTHER" id="PTHR21581">
    <property type="entry name" value="D-ALANYL-D-ALANINE CARBOXYPEPTIDASE"/>
    <property type="match status" value="1"/>
</dbReference>
<accession>A0A6N1VGV8</accession>
<feature type="signal peptide" evidence="10">
    <location>
        <begin position="1"/>
        <end position="24"/>
    </location>
</feature>
<evidence type="ECO:0000256" key="9">
    <source>
        <dbReference type="RuleBase" id="RU004016"/>
    </source>
</evidence>
<feature type="active site" description="Proton acceptor" evidence="7">
    <location>
        <position position="61"/>
    </location>
</feature>
<dbReference type="RefSeq" id="WP_175278047.1">
    <property type="nucleotide sequence ID" value="NZ_CP054836.1"/>
</dbReference>
<evidence type="ECO:0000256" key="2">
    <source>
        <dbReference type="ARBA" id="ARBA00022729"/>
    </source>
</evidence>
<gene>
    <name evidence="12" type="ORF">HTY61_17735</name>
</gene>
<keyword evidence="6" id="KW-0961">Cell wall biogenesis/degradation</keyword>
<dbReference type="AlphaFoldDB" id="A0A6N1VGV8"/>
<dbReference type="PRINTS" id="PR00725">
    <property type="entry name" value="DADACBPTASE1"/>
</dbReference>
<evidence type="ECO:0000259" key="11">
    <source>
        <dbReference type="Pfam" id="PF00768"/>
    </source>
</evidence>
<sequence length="396" mass="42402">MRPAIRPAPLHLAVIALFMLVAHAAAAASSTMPSIVVDVESGRVLHAQREFDRWQPASLTKLMTAYVAFREIESGALTLKSPVRISSNAARKPPSHMAYPVGTIVNLDNALKMLLAKSANDIAVAIAESVSGSEAEFAKRMNAEAARLGMNDSHFVNPHGLHADGQVSSAHDLAVLARAIRREFPQYDRYFSIEALQAGERTYSSYNLLLGRFPGADGMKTGYICESGFNLVGSATRDGHTLIAVVLGEMSSKSRAERAADLLELGFSRLPMLDSLPLLASLAPPADRTTEVADLRATVCSQEANDARWADRSLDHFATDALTPMTRAPVPVAVFTGGAEGISKSAVLFAGQYFDSLPVPAVRPMRLSDEVAERREQAGLVEGMIPVPQSRPDGGA</sequence>
<dbReference type="EMBL" id="CP054836">
    <property type="protein sequence ID" value="QKV20156.1"/>
    <property type="molecule type" value="Genomic_DNA"/>
</dbReference>
<evidence type="ECO:0000256" key="8">
    <source>
        <dbReference type="PIRSR" id="PIRSR618044-2"/>
    </source>
</evidence>
<evidence type="ECO:0000256" key="10">
    <source>
        <dbReference type="SAM" id="SignalP"/>
    </source>
</evidence>
<keyword evidence="13" id="KW-1185">Reference proteome</keyword>
<name>A0A6N1VGV8_9HYPH</name>
<dbReference type="InterPro" id="IPR001967">
    <property type="entry name" value="Peptidase_S11_N"/>
</dbReference>
<keyword evidence="12" id="KW-0121">Carboxypeptidase</keyword>
<reference evidence="12 13" key="1">
    <citation type="submission" date="2020-06" db="EMBL/GenBank/DDBJ databases">
        <title>Oricola thermophila sp. nov. isolated from a tidal sediments.</title>
        <authorList>
            <person name="Kwon K.K."/>
            <person name="Yang S.-H."/>
            <person name="Park M.-J."/>
        </authorList>
    </citation>
    <scope>NUCLEOTIDE SEQUENCE [LARGE SCALE GENOMIC DNA]</scope>
    <source>
        <strain evidence="12 13">MEBiC13590</strain>
    </source>
</reference>
<keyword evidence="3" id="KW-0378">Hydrolase</keyword>
<keyword evidence="4" id="KW-0133">Cell shape</keyword>
<dbReference type="InterPro" id="IPR012338">
    <property type="entry name" value="Beta-lactam/transpept-like"/>
</dbReference>
<evidence type="ECO:0000256" key="3">
    <source>
        <dbReference type="ARBA" id="ARBA00022801"/>
    </source>
</evidence>
<comment type="similarity">
    <text evidence="1 9">Belongs to the peptidase S11 family.</text>
</comment>
<dbReference type="KEGG" id="orm:HTY61_17735"/>
<evidence type="ECO:0000256" key="4">
    <source>
        <dbReference type="ARBA" id="ARBA00022960"/>
    </source>
</evidence>
<feature type="chain" id="PRO_5026840504" evidence="10">
    <location>
        <begin position="25"/>
        <end position="396"/>
    </location>
</feature>
<evidence type="ECO:0000256" key="6">
    <source>
        <dbReference type="ARBA" id="ARBA00023316"/>
    </source>
</evidence>
<proteinExistence type="inferred from homology"/>
<evidence type="ECO:0000313" key="13">
    <source>
        <dbReference type="Proteomes" id="UP000509367"/>
    </source>
</evidence>
<evidence type="ECO:0000256" key="5">
    <source>
        <dbReference type="ARBA" id="ARBA00022984"/>
    </source>
</evidence>
<dbReference type="GO" id="GO:0009252">
    <property type="term" value="P:peptidoglycan biosynthetic process"/>
    <property type="evidence" value="ECO:0007669"/>
    <property type="project" value="UniProtKB-KW"/>
</dbReference>
<feature type="binding site" evidence="8">
    <location>
        <position position="220"/>
    </location>
    <ligand>
        <name>substrate</name>
    </ligand>
</feature>
<dbReference type="InterPro" id="IPR018044">
    <property type="entry name" value="Peptidase_S11"/>
</dbReference>
<keyword evidence="2 10" id="KW-0732">Signal</keyword>